<dbReference type="InterPro" id="IPR000683">
    <property type="entry name" value="Gfo/Idh/MocA-like_OxRdtase_N"/>
</dbReference>
<name>A0A1G9EF47_ACTMZ</name>
<gene>
    <name evidence="4" type="ORF">SAMN04487820_1128</name>
</gene>
<dbReference type="AlphaFoldDB" id="A0A1G9EF47"/>
<reference evidence="5" key="1">
    <citation type="submission" date="2016-10" db="EMBL/GenBank/DDBJ databases">
        <authorList>
            <person name="Varghese N."/>
            <person name="Submissions S."/>
        </authorList>
    </citation>
    <scope>NUCLEOTIDE SEQUENCE [LARGE SCALE GENOMIC DNA]</scope>
    <source>
        <strain evidence="5">DSM 45460</strain>
    </source>
</reference>
<dbReference type="GO" id="GO:0000166">
    <property type="term" value="F:nucleotide binding"/>
    <property type="evidence" value="ECO:0007669"/>
    <property type="project" value="InterPro"/>
</dbReference>
<sequence length="477" mass="52918">MSPGSCFRGESHPTATATSNACHAARIHGDDRSRRSLRSTPREVLPAPQANSQRDDGACPFREIQRSPCGRRYSRVNVSQHKKALSNFPFEVTGPRHTREEKATSPADHRLRAAIIGTGAVAAHHLSAMSEHDDIETVAAVDVEPERLHAFCRSGEHELRGYTDVDEMLSAERPDLVSVCTPPASHVELVTSALRSGAWVWCEKPPCLSLAGYEEMTAAQGTDGPYVSFVFQQRFGSGARHARELLATRELGTPLVAHCQTTWYRDSEYFAAPWRGKWETEGGGPAMGHGIHQLDLLLHLLGPWLEVRAMTGRLWHEVDTEDVSTALVRFESGAMATVVNSLLSPDEMSRIRLDCSEATVELTHLYGHRNEDWRYTPAPHVTDEGRIERWRNPEHDEPSSHGAMLRELVTAMREGARPPCDEREGRRILELVTALYKSAATGREVRSGEIGPDDPFHTVIHGGFPERLTGDGETKRA</sequence>
<feature type="region of interest" description="Disordered" evidence="1">
    <location>
        <begin position="445"/>
        <end position="477"/>
    </location>
</feature>
<evidence type="ECO:0000313" key="4">
    <source>
        <dbReference type="EMBL" id="SDK74691.1"/>
    </source>
</evidence>
<proteinExistence type="predicted"/>
<feature type="region of interest" description="Disordered" evidence="1">
    <location>
        <begin position="1"/>
        <end position="60"/>
    </location>
</feature>
<dbReference type="PANTHER" id="PTHR43249:SF1">
    <property type="entry name" value="D-GLUCOSIDE 3-DEHYDROGENASE"/>
    <property type="match status" value="1"/>
</dbReference>
<accession>A0A1G9EF47</accession>
<dbReference type="Proteomes" id="UP000199213">
    <property type="component" value="Unassembled WGS sequence"/>
</dbReference>
<feature type="domain" description="Gfo/Idh/MocA-like oxidoreductase N-terminal" evidence="2">
    <location>
        <begin position="111"/>
        <end position="219"/>
    </location>
</feature>
<dbReference type="Pfam" id="PF01408">
    <property type="entry name" value="GFO_IDH_MocA"/>
    <property type="match status" value="1"/>
</dbReference>
<dbReference type="PANTHER" id="PTHR43249">
    <property type="entry name" value="UDP-N-ACETYL-2-AMINO-2-DEOXY-D-GLUCURONATE OXIDASE"/>
    <property type="match status" value="1"/>
</dbReference>
<evidence type="ECO:0000256" key="1">
    <source>
        <dbReference type="SAM" id="MobiDB-lite"/>
    </source>
</evidence>
<keyword evidence="5" id="KW-1185">Reference proteome</keyword>
<evidence type="ECO:0000259" key="3">
    <source>
        <dbReference type="Pfam" id="PF22725"/>
    </source>
</evidence>
<protein>
    <submittedName>
        <fullName evidence="4">Predicted dehydrogenase</fullName>
    </submittedName>
</protein>
<dbReference type="EMBL" id="FNFM01000012">
    <property type="protein sequence ID" value="SDK74691.1"/>
    <property type="molecule type" value="Genomic_DNA"/>
</dbReference>
<dbReference type="InterPro" id="IPR052515">
    <property type="entry name" value="Gfo/Idh/MocA_Oxidoreductase"/>
</dbReference>
<dbReference type="Gene3D" id="3.40.50.720">
    <property type="entry name" value="NAD(P)-binding Rossmann-like Domain"/>
    <property type="match status" value="1"/>
</dbReference>
<dbReference type="Pfam" id="PF22725">
    <property type="entry name" value="GFO_IDH_MocA_C3"/>
    <property type="match status" value="1"/>
</dbReference>
<evidence type="ECO:0000313" key="5">
    <source>
        <dbReference type="Proteomes" id="UP000199213"/>
    </source>
</evidence>
<dbReference type="Gene3D" id="3.30.360.10">
    <property type="entry name" value="Dihydrodipicolinate Reductase, domain 2"/>
    <property type="match status" value="1"/>
</dbReference>
<feature type="compositionally biased region" description="Basic and acidic residues" evidence="1">
    <location>
        <begin position="468"/>
        <end position="477"/>
    </location>
</feature>
<dbReference type="SUPFAM" id="SSF55347">
    <property type="entry name" value="Glyceraldehyde-3-phosphate dehydrogenase-like, C-terminal domain"/>
    <property type="match status" value="1"/>
</dbReference>
<feature type="domain" description="GFO/IDH/MocA-like oxidoreductase" evidence="3">
    <location>
        <begin position="240"/>
        <end position="360"/>
    </location>
</feature>
<dbReference type="InterPro" id="IPR036291">
    <property type="entry name" value="NAD(P)-bd_dom_sf"/>
</dbReference>
<organism evidence="4 5">
    <name type="scientific">Actinopolyspora mzabensis</name>
    <dbReference type="NCBI Taxonomy" id="995066"/>
    <lineage>
        <taxon>Bacteria</taxon>
        <taxon>Bacillati</taxon>
        <taxon>Actinomycetota</taxon>
        <taxon>Actinomycetes</taxon>
        <taxon>Actinopolysporales</taxon>
        <taxon>Actinopolysporaceae</taxon>
        <taxon>Actinopolyspora</taxon>
    </lineage>
</organism>
<dbReference type="InterPro" id="IPR055170">
    <property type="entry name" value="GFO_IDH_MocA-like_dom"/>
</dbReference>
<dbReference type="SUPFAM" id="SSF51735">
    <property type="entry name" value="NAD(P)-binding Rossmann-fold domains"/>
    <property type="match status" value="1"/>
</dbReference>
<evidence type="ECO:0000259" key="2">
    <source>
        <dbReference type="Pfam" id="PF01408"/>
    </source>
</evidence>